<dbReference type="PANTHER" id="PTHR12093">
    <property type="entry name" value="NCK-ASSOCIATED PROTEIN 1"/>
    <property type="match status" value="1"/>
</dbReference>
<feature type="compositionally biased region" description="Low complexity" evidence="2">
    <location>
        <begin position="782"/>
        <end position="801"/>
    </location>
</feature>
<dbReference type="Pfam" id="PF09735">
    <property type="entry name" value="Nckap1"/>
    <property type="match status" value="1"/>
</dbReference>
<dbReference type="EMBL" id="BSXW01000036">
    <property type="protein sequence ID" value="GMF10317.1"/>
    <property type="molecule type" value="Genomic_DNA"/>
</dbReference>
<reference evidence="3" key="1">
    <citation type="submission" date="2023-04" db="EMBL/GenBank/DDBJ databases">
        <title>Phytophthora lilii NBRC 32176.</title>
        <authorList>
            <person name="Ichikawa N."/>
            <person name="Sato H."/>
            <person name="Tonouchi N."/>
        </authorList>
    </citation>
    <scope>NUCLEOTIDE SEQUENCE</scope>
    <source>
        <strain evidence="3">NBRC 32176</strain>
    </source>
</reference>
<comment type="similarity">
    <text evidence="1">Belongs to the HEM-1/HEM-2 family.</text>
</comment>
<dbReference type="OrthoDB" id="548214at2759"/>
<comment type="caution">
    <text evidence="3">The sequence shown here is derived from an EMBL/GenBank/DDBJ whole genome shotgun (WGS) entry which is preliminary data.</text>
</comment>
<proteinExistence type="inferred from homology"/>
<dbReference type="GO" id="GO:0000902">
    <property type="term" value="P:cell morphogenesis"/>
    <property type="evidence" value="ECO:0007669"/>
    <property type="project" value="TreeGrafter"/>
</dbReference>
<gene>
    <name evidence="3" type="ORF">Plil01_000113900</name>
</gene>
<feature type="compositionally biased region" description="Polar residues" evidence="2">
    <location>
        <begin position="809"/>
        <end position="825"/>
    </location>
</feature>
<feature type="region of interest" description="Disordered" evidence="2">
    <location>
        <begin position="763"/>
        <end position="830"/>
    </location>
</feature>
<evidence type="ECO:0000313" key="4">
    <source>
        <dbReference type="Proteomes" id="UP001165083"/>
    </source>
</evidence>
<sequence length="1302" mass="143398">MVSALLDELPCLIDEADELMARLSCHITLLKPHCKGLSASTSVEVPSTNQTLATDSMEDLKYSPSSPHMTLSTQSFGKNRSMAELRQSLGSVDMDGIIKFFARQFLTMQSMSIEKMNANLPTGDFERRSLHSVAASIYQLMKRLHHWQQAAWESLTRFFADNSNSESSLLTFDTHPQLTRLVLATVAKYVKVNLLWTSFKVIPGLLALYSFLHHVQTTSDSTFATKLPHAQYSPLEHTDHRVREFVLHFGTAPLLAIQHDFQLQVADKGASLAALALSCFKRYETCRDLAKLRHLGVFDLEALVSGAYASHSSLPDLLNAAEIEDWVICAVLCVPHQLQNGDRNASFSPRSMPSSPSSLSSPTSPTNALSHFQLWDFMETIARDRLVLALHRSHLINLHDLLYQQITSSLSAVSFTTGALPNSSMPSFGSSRSSVPLKKTINSISKYALRNGGENHRQRREVTTWLLRNCVRLMEHNPGLVAPSFPLLLSALAIARDEIEWAMCHGIYNGFKAPLLPTHIKAKHLQRVATSFSGIEQDLADLLTYSHHLRGLVEQHSAYLADYYQLFLVNGDANGIAYTIQELLATNESTSSPKELQSLLEGFLDSERYRVNTSSPPRVTWVREWRQTNAHLVTGVQLPLLDVLRARMECAVRHTQYICVNAQMLEHAANFSKCWWFRDVIFESCFKQVMVTAPTSSIGLLKILSSLAAGDYILDELIDTEEAEQQLEKMLQRMDQMQTALVTQLELGLEGLVRRDINLQRDERSISHEEKPEQVEGKVTASSRRLSSFSRVQSSQVQRPSNAEVRLASPTSSVLGRNNDHNNPPTGRKTEHFVDENQFMGLVQALLDYIKTHPRGNVVKIEIVNRVQASFIRFVRGLVTISAGAIDKVALRCSLKDGCEEVRCFLRATQRLFGGDDSESVNIDKASLGGAVQAMLSKVLADECRAMASALPQDKRLLECSTDAPRLIDKELQQWSLVDRIAWLFVCLVTRRCHPSSSSSSVITSSPPLLVSVRKGCFILAPGAPRELDPRDYTDRDALHHLVGLIGLAGVESVSSTVANLVVAQTLKLRSSIEAEHAALAFMDMALSGGSSADVVLASAQARALDDIATQLVQIGTAAYLLQLLHGLGSSARNDAWEARVAARIQRELQHDPDRRATWTRLLPVACSAAFHSGVWRRTSYLSSVEATDTNAHLMGLAMALLLPPPHSSRAVHRCAVAALRRASTCACGSEPPTATRSKLPLQLDPASSQASARPLLAALQLLLATAGEDPSGPHGAALGELDAPALERLLPHAVLVLHSAA</sequence>
<protein>
    <submittedName>
        <fullName evidence="3">Unnamed protein product</fullName>
    </submittedName>
</protein>
<feature type="compositionally biased region" description="Basic and acidic residues" evidence="2">
    <location>
        <begin position="763"/>
        <end position="776"/>
    </location>
</feature>
<dbReference type="PANTHER" id="PTHR12093:SF10">
    <property type="entry name" value="MEMBRANE-ASSOCIATED PROTEIN HEM"/>
    <property type="match status" value="1"/>
</dbReference>
<organism evidence="3 4">
    <name type="scientific">Phytophthora lilii</name>
    <dbReference type="NCBI Taxonomy" id="2077276"/>
    <lineage>
        <taxon>Eukaryota</taxon>
        <taxon>Sar</taxon>
        <taxon>Stramenopiles</taxon>
        <taxon>Oomycota</taxon>
        <taxon>Peronosporomycetes</taxon>
        <taxon>Peronosporales</taxon>
        <taxon>Peronosporaceae</taxon>
        <taxon>Phytophthora</taxon>
    </lineage>
</organism>
<dbReference type="Proteomes" id="UP001165083">
    <property type="component" value="Unassembled WGS sequence"/>
</dbReference>
<evidence type="ECO:0000256" key="2">
    <source>
        <dbReference type="SAM" id="MobiDB-lite"/>
    </source>
</evidence>
<dbReference type="GO" id="GO:0030866">
    <property type="term" value="P:cortical actin cytoskeleton organization"/>
    <property type="evidence" value="ECO:0007669"/>
    <property type="project" value="TreeGrafter"/>
</dbReference>
<evidence type="ECO:0000313" key="3">
    <source>
        <dbReference type="EMBL" id="GMF10317.1"/>
    </source>
</evidence>
<name>A0A9W6TEW9_9STRA</name>
<dbReference type="InterPro" id="IPR019137">
    <property type="entry name" value="Nck-associated_protein-1"/>
</dbReference>
<dbReference type="GO" id="GO:0016477">
    <property type="term" value="P:cell migration"/>
    <property type="evidence" value="ECO:0007669"/>
    <property type="project" value="TreeGrafter"/>
</dbReference>
<dbReference type="GO" id="GO:0030031">
    <property type="term" value="P:cell projection assembly"/>
    <property type="evidence" value="ECO:0007669"/>
    <property type="project" value="TreeGrafter"/>
</dbReference>
<dbReference type="GO" id="GO:0031209">
    <property type="term" value="C:SCAR complex"/>
    <property type="evidence" value="ECO:0007669"/>
    <property type="project" value="TreeGrafter"/>
</dbReference>
<feature type="compositionally biased region" description="Low complexity" evidence="2">
    <location>
        <begin position="346"/>
        <end position="364"/>
    </location>
</feature>
<feature type="region of interest" description="Disordered" evidence="2">
    <location>
        <begin position="344"/>
        <end position="364"/>
    </location>
</feature>
<evidence type="ECO:0000256" key="1">
    <source>
        <dbReference type="ARBA" id="ARBA00037947"/>
    </source>
</evidence>
<keyword evidence="4" id="KW-1185">Reference proteome</keyword>
<accession>A0A9W6TEW9</accession>